<gene>
    <name evidence="3" type="ORF">MC7420_3269</name>
</gene>
<dbReference type="InterPro" id="IPR052216">
    <property type="entry name" value="CRISPR_Csm3_endoribonuclease"/>
</dbReference>
<dbReference type="InterPro" id="IPR005537">
    <property type="entry name" value="RAMP_III_fam"/>
</dbReference>
<evidence type="ECO:0000313" key="4">
    <source>
        <dbReference type="Proteomes" id="UP000003835"/>
    </source>
</evidence>
<organism evidence="3 4">
    <name type="scientific">Coleofasciculus chthonoplastes PCC 7420</name>
    <dbReference type="NCBI Taxonomy" id="118168"/>
    <lineage>
        <taxon>Bacteria</taxon>
        <taxon>Bacillati</taxon>
        <taxon>Cyanobacteriota</taxon>
        <taxon>Cyanophyceae</taxon>
        <taxon>Coleofasciculales</taxon>
        <taxon>Coleofasciculaceae</taxon>
        <taxon>Coleofasciculus</taxon>
    </lineage>
</organism>
<dbReference type="eggNOG" id="COG1337">
    <property type="taxonomic scope" value="Bacteria"/>
</dbReference>
<dbReference type="PANTHER" id="PTHR35579">
    <property type="entry name" value="CRISPR SYSTEM CMS ENDORIBONUCLEASE CSM3"/>
    <property type="match status" value="1"/>
</dbReference>
<dbReference type="EMBL" id="DS989861">
    <property type="protein sequence ID" value="EDX72823.1"/>
    <property type="molecule type" value="Genomic_DNA"/>
</dbReference>
<proteinExistence type="predicted"/>
<evidence type="ECO:0000259" key="2">
    <source>
        <dbReference type="Pfam" id="PF03787"/>
    </source>
</evidence>
<dbReference type="HOGENOM" id="CLU_069100_0_0_3"/>
<dbReference type="Proteomes" id="UP000003835">
    <property type="component" value="Unassembled WGS sequence"/>
</dbReference>
<dbReference type="GO" id="GO:0051607">
    <property type="term" value="P:defense response to virus"/>
    <property type="evidence" value="ECO:0007669"/>
    <property type="project" value="UniProtKB-KW"/>
</dbReference>
<dbReference type="OrthoDB" id="5362408at2"/>
<reference evidence="3 4" key="1">
    <citation type="submission" date="2008-07" db="EMBL/GenBank/DDBJ databases">
        <authorList>
            <person name="Tandeau de Marsac N."/>
            <person name="Ferriera S."/>
            <person name="Johnson J."/>
            <person name="Kravitz S."/>
            <person name="Beeson K."/>
            <person name="Sutton G."/>
            <person name="Rogers Y.-H."/>
            <person name="Friedman R."/>
            <person name="Frazier M."/>
            <person name="Venter J.C."/>
        </authorList>
    </citation>
    <scope>NUCLEOTIDE SEQUENCE [LARGE SCALE GENOMIC DNA]</scope>
    <source>
        <strain evidence="3 4">PCC 7420</strain>
    </source>
</reference>
<feature type="domain" description="CRISPR type III-associated protein" evidence="2">
    <location>
        <begin position="54"/>
        <end position="198"/>
    </location>
</feature>
<dbReference type="RefSeq" id="WP_006103955.1">
    <property type="nucleotide sequence ID" value="NZ_DS989861.1"/>
</dbReference>
<dbReference type="STRING" id="118168.MC7420_3269"/>
<dbReference type="Pfam" id="PF03787">
    <property type="entry name" value="RAMPs"/>
    <property type="match status" value="1"/>
</dbReference>
<dbReference type="AlphaFoldDB" id="B4VYY9"/>
<protein>
    <recommendedName>
        <fullName evidence="2">CRISPR type III-associated protein domain-containing protein</fullName>
    </recommendedName>
</protein>
<keyword evidence="4" id="KW-1185">Reference proteome</keyword>
<evidence type="ECO:0000313" key="3">
    <source>
        <dbReference type="EMBL" id="EDX72823.1"/>
    </source>
</evidence>
<keyword evidence="1" id="KW-0051">Antiviral defense</keyword>
<dbReference type="PANTHER" id="PTHR35579:SF3">
    <property type="entry name" value="CRISPR SYSTEM CMS ENDORIBONUCLEASE CSM3"/>
    <property type="match status" value="1"/>
</dbReference>
<evidence type="ECO:0000256" key="1">
    <source>
        <dbReference type="ARBA" id="ARBA00023118"/>
    </source>
</evidence>
<name>B4VYY9_9CYAN</name>
<sequence length="341" mass="38017">MSYNKPRTRPQPSQIIAQKPYHLIPLPKQKPQLQPPKGQDQYYRARVHGRLQLKLTVQTGLHVSTGVVALGTDVGQKSIPLIKTMIQGSAGQLIIPGSSLKGVVRSTYEAITRSCLCKTRAKSNQIPPGYQECRDKTQLCPACRVFGALNWQGLIQFRDAECESTEFRSGFIPSLYQPRPREYPGYFKQGKVAGRKFYYHTIRAVDKGQQQGISVQQAVKTFGFTTSLPYRNLTQGELGTLLIVLGQDIQHAIALKVGSGKPIGMGTMTVEVTSVEPVDNIRDRYLSYRSQSQPLTGKPLQQLIQQAIQAAHRELVQSQSLQELVKVLGYPTQREPPEGIY</sequence>
<accession>B4VYY9</accession>